<dbReference type="GeneID" id="129345552"/>
<evidence type="ECO:0000256" key="6">
    <source>
        <dbReference type="SAM" id="SignalP"/>
    </source>
</evidence>
<evidence type="ECO:0000313" key="9">
    <source>
        <dbReference type="RefSeq" id="XP_054858733.1"/>
    </source>
</evidence>
<feature type="region of interest" description="Disordered" evidence="5">
    <location>
        <begin position="257"/>
        <end position="285"/>
    </location>
</feature>
<name>A0AA97KLD9_EUBMA</name>
<evidence type="ECO:0000256" key="3">
    <source>
        <dbReference type="ARBA" id="ARBA00023136"/>
    </source>
</evidence>
<keyword evidence="3" id="KW-0472">Membrane</keyword>
<dbReference type="InterPro" id="IPR036179">
    <property type="entry name" value="Ig-like_dom_sf"/>
</dbReference>
<keyword evidence="4" id="KW-0325">Glycoprotein</keyword>
<dbReference type="PANTHER" id="PTHR12080:SF55">
    <property type="entry name" value="LYMPHOCYTE FUNCTION-ASSOCIATED ANTIGEN 3"/>
    <property type="match status" value="1"/>
</dbReference>
<dbReference type="SUPFAM" id="SSF48726">
    <property type="entry name" value="Immunoglobulin"/>
    <property type="match status" value="1"/>
</dbReference>
<evidence type="ECO:0000259" key="7">
    <source>
        <dbReference type="SMART" id="SM00409"/>
    </source>
</evidence>
<dbReference type="AlphaFoldDB" id="A0AA97KLD9"/>
<dbReference type="PANTHER" id="PTHR12080">
    <property type="entry name" value="SIGNALING LYMPHOCYTIC ACTIVATION MOLECULE"/>
    <property type="match status" value="1"/>
</dbReference>
<keyword evidence="8" id="KW-1185">Reference proteome</keyword>
<reference evidence="9" key="1">
    <citation type="submission" date="2025-08" db="UniProtKB">
        <authorList>
            <consortium name="RefSeq"/>
        </authorList>
    </citation>
    <scope>IDENTIFICATION</scope>
    <source>
        <tissue evidence="9">Blood</tissue>
    </source>
</reference>
<dbReference type="GO" id="GO:0016020">
    <property type="term" value="C:membrane"/>
    <property type="evidence" value="ECO:0007669"/>
    <property type="project" value="UniProtKB-SubCell"/>
</dbReference>
<sequence>MPGAGGRLVAALCALSVCLGCQPKPPFQIIGVDGKEATLEPKVNGSLTEISWKRGRDKVAEWDQKLWFTPSLEGRVKLDPTSGRLTFVKLQLNDTGEYRAEVLVGEEYQCTFFSLRVLDRPKPPQLNCTATDGHIQVRCALDTRDAAQNITPSYKWKYQKSSKEIPENTSAILLEKDVDRSDIITCTIGIYSAKANGSISLKDCAPEGDAPQKRDRTMLLIPFVLIPAGMVGIHCLWKCGVCLALFQSTDVTEGAEAIPENQRLQEERSRHLEEGSGEKASALGS</sequence>
<organism evidence="8 9">
    <name type="scientific">Eublepharis macularius</name>
    <name type="common">Leopard gecko</name>
    <name type="synonym">Cyrtodactylus macularius</name>
    <dbReference type="NCBI Taxonomy" id="481883"/>
    <lineage>
        <taxon>Eukaryota</taxon>
        <taxon>Metazoa</taxon>
        <taxon>Chordata</taxon>
        <taxon>Craniata</taxon>
        <taxon>Vertebrata</taxon>
        <taxon>Euteleostomi</taxon>
        <taxon>Lepidosauria</taxon>
        <taxon>Squamata</taxon>
        <taxon>Bifurcata</taxon>
        <taxon>Gekkota</taxon>
        <taxon>Eublepharidae</taxon>
        <taxon>Eublepharinae</taxon>
        <taxon>Eublepharis</taxon>
    </lineage>
</organism>
<dbReference type="InterPro" id="IPR015631">
    <property type="entry name" value="CD2/SLAM_rcpt"/>
</dbReference>
<protein>
    <submittedName>
        <fullName evidence="9">Lymphocyte function-associated antigen 3 isoform X1</fullName>
    </submittedName>
</protein>
<keyword evidence="2 6" id="KW-0732">Signal</keyword>
<feature type="chain" id="PRO_5041695902" evidence="6">
    <location>
        <begin position="21"/>
        <end position="285"/>
    </location>
</feature>
<dbReference type="KEGG" id="emc:129345552"/>
<dbReference type="Proteomes" id="UP001190640">
    <property type="component" value="Chromosome 18"/>
</dbReference>
<evidence type="ECO:0000256" key="4">
    <source>
        <dbReference type="ARBA" id="ARBA00023180"/>
    </source>
</evidence>
<proteinExistence type="predicted"/>
<dbReference type="SMART" id="SM00409">
    <property type="entry name" value="IG"/>
    <property type="match status" value="1"/>
</dbReference>
<gene>
    <name evidence="9" type="primary">CD58</name>
</gene>
<dbReference type="Gene3D" id="2.60.40.10">
    <property type="entry name" value="Immunoglobulins"/>
    <property type="match status" value="1"/>
</dbReference>
<dbReference type="GO" id="GO:0009986">
    <property type="term" value="C:cell surface"/>
    <property type="evidence" value="ECO:0007669"/>
    <property type="project" value="TreeGrafter"/>
</dbReference>
<evidence type="ECO:0000256" key="1">
    <source>
        <dbReference type="ARBA" id="ARBA00004370"/>
    </source>
</evidence>
<feature type="signal peptide" evidence="6">
    <location>
        <begin position="1"/>
        <end position="20"/>
    </location>
</feature>
<dbReference type="CTD" id="965"/>
<accession>A0AA97KLD9</accession>
<evidence type="ECO:0000256" key="2">
    <source>
        <dbReference type="ARBA" id="ARBA00022729"/>
    </source>
</evidence>
<dbReference type="InterPro" id="IPR013783">
    <property type="entry name" value="Ig-like_fold"/>
</dbReference>
<dbReference type="GO" id="GO:0005102">
    <property type="term" value="F:signaling receptor binding"/>
    <property type="evidence" value="ECO:0007669"/>
    <property type="project" value="TreeGrafter"/>
</dbReference>
<comment type="subcellular location">
    <subcellularLocation>
        <location evidence="1">Membrane</location>
    </subcellularLocation>
</comment>
<evidence type="ECO:0000256" key="5">
    <source>
        <dbReference type="SAM" id="MobiDB-lite"/>
    </source>
</evidence>
<dbReference type="RefSeq" id="XP_054858733.1">
    <property type="nucleotide sequence ID" value="XM_055002758.1"/>
</dbReference>
<feature type="domain" description="Immunoglobulin" evidence="7">
    <location>
        <begin position="26"/>
        <end position="118"/>
    </location>
</feature>
<evidence type="ECO:0000313" key="8">
    <source>
        <dbReference type="Proteomes" id="UP001190640"/>
    </source>
</evidence>
<feature type="compositionally biased region" description="Basic and acidic residues" evidence="5">
    <location>
        <begin position="263"/>
        <end position="277"/>
    </location>
</feature>
<dbReference type="InterPro" id="IPR003599">
    <property type="entry name" value="Ig_sub"/>
</dbReference>